<dbReference type="OrthoDB" id="1891078at2"/>
<dbReference type="RefSeq" id="WP_038562702.1">
    <property type="nucleotide sequence ID" value="NZ_CP008876.1"/>
</dbReference>
<sequence length="213" mass="24219">MQAFIRNDQYNNIKEQVQQLVNSSAAVKDIDIIFGLRSLAEEKIMNRFEKLSEEEAEMLKRIQGVQDEIDAELFLAQLRPSIKPFPALTEQQLRKLFPKVKQLHVPKLDEVDWEKTSYLGWNDSGQQAKYMVAPHEDGMLAARGTMTPSSQPGICTICNKLESVGLFMADPIGRGQGTYVKRGNYVCRDSAKCNRNLTDINRFYSFISNLHAS</sequence>
<dbReference type="Pfam" id="PF07299">
    <property type="entry name" value="EF-G-binding_N"/>
    <property type="match status" value="1"/>
</dbReference>
<dbReference type="Pfam" id="PF16571">
    <property type="entry name" value="FBP_C"/>
    <property type="match status" value="1"/>
</dbReference>
<dbReference type="Gene3D" id="1.20.1280.250">
    <property type="match status" value="1"/>
</dbReference>
<dbReference type="HOGENOM" id="CLU_088205_0_0_9"/>
<dbReference type="AlphaFoldDB" id="A0A075LS51"/>
<organism evidence="3 4">
    <name type="scientific">Terribacillus saccharophilus</name>
    <dbReference type="NCBI Taxonomy" id="361277"/>
    <lineage>
        <taxon>Bacteria</taxon>
        <taxon>Bacillati</taxon>
        <taxon>Bacillota</taxon>
        <taxon>Bacilli</taxon>
        <taxon>Bacillales</taxon>
        <taxon>Bacillaceae</taxon>
        <taxon>Terribacillus</taxon>
    </lineage>
</organism>
<dbReference type="Proteomes" id="UP000027980">
    <property type="component" value="Chromosome"/>
</dbReference>
<dbReference type="InterPro" id="IPR010841">
    <property type="entry name" value="EF-G-binding_N"/>
</dbReference>
<protein>
    <recommendedName>
        <fullName evidence="5">Ferrous iron transporter A</fullName>
    </recommendedName>
</protein>
<dbReference type="KEGG" id="tap:GZ22_12110"/>
<evidence type="ECO:0000313" key="3">
    <source>
        <dbReference type="EMBL" id="AIF67313.1"/>
    </source>
</evidence>
<evidence type="ECO:0000259" key="1">
    <source>
        <dbReference type="Pfam" id="PF07299"/>
    </source>
</evidence>
<evidence type="ECO:0008006" key="5">
    <source>
        <dbReference type="Google" id="ProtNLM"/>
    </source>
</evidence>
<proteinExistence type="predicted"/>
<dbReference type="InterPro" id="IPR038344">
    <property type="entry name" value="EF-G_N_sf"/>
</dbReference>
<accession>A0A075LS51</accession>
<dbReference type="EMBL" id="CP008876">
    <property type="protein sequence ID" value="AIF67313.1"/>
    <property type="molecule type" value="Genomic_DNA"/>
</dbReference>
<evidence type="ECO:0000259" key="2">
    <source>
        <dbReference type="Pfam" id="PF16571"/>
    </source>
</evidence>
<dbReference type="InterPro" id="IPR032330">
    <property type="entry name" value="EF-G-binding_C"/>
</dbReference>
<gene>
    <name evidence="3" type="ORF">GZ22_12110</name>
</gene>
<feature type="domain" description="Elongation factor G-binding protein N-terminal" evidence="1">
    <location>
        <begin position="4"/>
        <end position="86"/>
    </location>
</feature>
<evidence type="ECO:0000313" key="4">
    <source>
        <dbReference type="Proteomes" id="UP000027980"/>
    </source>
</evidence>
<name>A0A075LS51_9BACI</name>
<dbReference type="GeneID" id="34220045"/>
<reference evidence="3 4" key="1">
    <citation type="submission" date="2014-07" db="EMBL/GenBank/DDBJ databases">
        <title>Complete genome sequence of a moderately halophilic bacterium Terribacillus aidingensis MP602, isolated from Cryptomeria fortunei in Tianmu mountain in China.</title>
        <authorList>
            <person name="Wang Y."/>
            <person name="Lu P."/>
            <person name="Zhang L."/>
        </authorList>
    </citation>
    <scope>NUCLEOTIDE SEQUENCE [LARGE SCALE GENOMIC DNA]</scope>
    <source>
        <strain evidence="3 4">MP602</strain>
    </source>
</reference>
<feature type="domain" description="Elongation factor G-binding protein C-terminal treble-clef zinc-finger" evidence="2">
    <location>
        <begin position="100"/>
        <end position="197"/>
    </location>
</feature>
<dbReference type="CDD" id="cd16342">
    <property type="entry name" value="FusC_FusB"/>
    <property type="match status" value="1"/>
</dbReference>